<feature type="region of interest" description="Disordered" evidence="1">
    <location>
        <begin position="424"/>
        <end position="482"/>
    </location>
</feature>
<feature type="region of interest" description="Disordered" evidence="1">
    <location>
        <begin position="1"/>
        <end position="57"/>
    </location>
</feature>
<accession>A0A545VG87</accession>
<comment type="caution">
    <text evidence="2">The sequence shown here is derived from an EMBL/GenBank/DDBJ whole genome shotgun (WGS) entry which is preliminary data.</text>
</comment>
<gene>
    <name evidence="2" type="ORF">IF1G_00676</name>
</gene>
<proteinExistence type="predicted"/>
<keyword evidence="3" id="KW-1185">Reference proteome</keyword>
<evidence type="ECO:0000313" key="3">
    <source>
        <dbReference type="Proteomes" id="UP000315783"/>
    </source>
</evidence>
<sequence length="554" mass="60863">MAASPKRGHMLLPQGGTVIQLSRRKSTRTWDRRDKLRSRLPRPDPEVQRKQQADRNLRKKLAEGKLSIAEQMEAAAAIEGLDPKQIATRSLQDLKNTTSANTAYPYAGAPTNTNPGQKSDRSQWSLLKKRQEGAGSESTPAGNARDADGSTMTPANTKWPLLKRRQPSYGYMTPTDLFSDTSKDFAVTAVLDQSTDLVIATHRVLAEKEDSSTAKSHTMLRIDGLSTNVHPSDFYRIAENDLSKWNQSITKVQQVRDRMTLEPTGTYHVSFSTAVAATAYAARFQRLHALARVRARSRTGLWRSEVPPALLQDDGGPATATQAGLEAELARLSVAAGVHDVTLAHRRVAAGPEANKIRGIVAGDGLGERPPVVLIDIAPAASLDRVRNAVRQHGQRARGSWGLARVHPVAANLHQQLQRLTEQAAAQRAALNENVGEEVEEQQQQQQQQQHAEKSSIGVSSASSSNSSSSDEAVAARDESEKQLRAVLRKREGLRRIARHTEGAALRRFVVAFRDDAEAQRFHRLWNGRWLGGRDVPPAGGAARHFVRTQVLDY</sequence>
<reference evidence="2 3" key="1">
    <citation type="journal article" date="2019" name="Appl. Microbiol. Biotechnol.">
        <title>Genome sequence of Isaria javanica and comparative genome analysis insights into family S53 peptidase evolution in fungal entomopathogens.</title>
        <authorList>
            <person name="Lin R."/>
            <person name="Zhang X."/>
            <person name="Xin B."/>
            <person name="Zou M."/>
            <person name="Gao Y."/>
            <person name="Qin F."/>
            <person name="Hu Q."/>
            <person name="Xie B."/>
            <person name="Cheng X."/>
        </authorList>
    </citation>
    <scope>NUCLEOTIDE SEQUENCE [LARGE SCALE GENOMIC DNA]</scope>
    <source>
        <strain evidence="2 3">IJ1G</strain>
    </source>
</reference>
<evidence type="ECO:0000256" key="1">
    <source>
        <dbReference type="SAM" id="MobiDB-lite"/>
    </source>
</evidence>
<dbReference type="Proteomes" id="UP000315783">
    <property type="component" value="Unassembled WGS sequence"/>
</dbReference>
<dbReference type="AlphaFoldDB" id="A0A545VG87"/>
<name>A0A545VG87_9HYPO</name>
<feature type="compositionally biased region" description="Polar residues" evidence="1">
    <location>
        <begin position="110"/>
        <end position="125"/>
    </location>
</feature>
<evidence type="ECO:0000313" key="2">
    <source>
        <dbReference type="EMBL" id="TQW00745.1"/>
    </source>
</evidence>
<dbReference type="EMBL" id="SPUK01000001">
    <property type="protein sequence ID" value="TQW00745.1"/>
    <property type="molecule type" value="Genomic_DNA"/>
</dbReference>
<dbReference type="OrthoDB" id="5332316at2759"/>
<protein>
    <submittedName>
        <fullName evidence="2">Uncharacterized protein</fullName>
    </submittedName>
</protein>
<organism evidence="2 3">
    <name type="scientific">Cordyceps javanica</name>
    <dbReference type="NCBI Taxonomy" id="43265"/>
    <lineage>
        <taxon>Eukaryota</taxon>
        <taxon>Fungi</taxon>
        <taxon>Dikarya</taxon>
        <taxon>Ascomycota</taxon>
        <taxon>Pezizomycotina</taxon>
        <taxon>Sordariomycetes</taxon>
        <taxon>Hypocreomycetidae</taxon>
        <taxon>Hypocreales</taxon>
        <taxon>Cordycipitaceae</taxon>
        <taxon>Cordyceps</taxon>
    </lineage>
</organism>
<feature type="compositionally biased region" description="Basic and acidic residues" evidence="1">
    <location>
        <begin position="41"/>
        <end position="57"/>
    </location>
</feature>
<feature type="region of interest" description="Disordered" evidence="1">
    <location>
        <begin position="99"/>
        <end position="161"/>
    </location>
</feature>
<feature type="compositionally biased region" description="Low complexity" evidence="1">
    <location>
        <begin position="442"/>
        <end position="470"/>
    </location>
</feature>